<evidence type="ECO:0000256" key="9">
    <source>
        <dbReference type="HAMAP-Rule" id="MF_00009"/>
    </source>
</evidence>
<evidence type="ECO:0000313" key="10">
    <source>
        <dbReference type="EMBL" id="AMK54224.1"/>
    </source>
</evidence>
<keyword evidence="3 9" id="KW-0698">rRNA processing</keyword>
<keyword evidence="4 9" id="KW-0540">Nuclease</keyword>
<dbReference type="HAMAP" id="MF_00009">
    <property type="entry name" value="Endoribonucl_YbeY"/>
    <property type="match status" value="1"/>
</dbReference>
<name>A0A140DU97_9FIRM</name>
<dbReference type="KEGG" id="fro:AALO17_10900"/>
<keyword evidence="5 9" id="KW-0479">Metal-binding</keyword>
<dbReference type="GO" id="GO:0008270">
    <property type="term" value="F:zinc ion binding"/>
    <property type="evidence" value="ECO:0007669"/>
    <property type="project" value="UniProtKB-UniRule"/>
</dbReference>
<comment type="function">
    <text evidence="9">Single strand-specific metallo-endoribonuclease involved in late-stage 70S ribosome quality control and in maturation of the 3' terminus of the 16S rRNA.</text>
</comment>
<keyword evidence="6 9" id="KW-0255">Endonuclease</keyword>
<organism evidence="10 11">
    <name type="scientific">Faecalibaculum rodentium</name>
    <dbReference type="NCBI Taxonomy" id="1702221"/>
    <lineage>
        <taxon>Bacteria</taxon>
        <taxon>Bacillati</taxon>
        <taxon>Bacillota</taxon>
        <taxon>Erysipelotrichia</taxon>
        <taxon>Erysipelotrichales</taxon>
        <taxon>Erysipelotrichaceae</taxon>
        <taxon>Faecalibaculum</taxon>
    </lineage>
</organism>
<protein>
    <recommendedName>
        <fullName evidence="9">Endoribonuclease YbeY</fullName>
        <ecNumber evidence="9">3.1.-.-</ecNumber>
    </recommendedName>
</protein>
<dbReference type="PROSITE" id="PS01306">
    <property type="entry name" value="UPF0054"/>
    <property type="match status" value="1"/>
</dbReference>
<reference evidence="10 11" key="1">
    <citation type="journal article" date="2016" name="Gut Pathog.">
        <title>Whole genome sequencing of "Faecalibaculum rodentium" ALO17, isolated from C57BL/6J laboratory mouse feces.</title>
        <authorList>
            <person name="Lim S."/>
            <person name="Chang D.H."/>
            <person name="Ahn S."/>
            <person name="Kim B.C."/>
        </authorList>
    </citation>
    <scope>NUCLEOTIDE SEQUENCE [LARGE SCALE GENOMIC DNA]</scope>
    <source>
        <strain evidence="10 11">Alo17</strain>
    </source>
</reference>
<dbReference type="EMBL" id="CP011391">
    <property type="protein sequence ID" value="AMK54224.1"/>
    <property type="molecule type" value="Genomic_DNA"/>
</dbReference>
<keyword evidence="9" id="KW-0963">Cytoplasm</keyword>
<evidence type="ECO:0000313" key="11">
    <source>
        <dbReference type="Proteomes" id="UP000069771"/>
    </source>
</evidence>
<dbReference type="InterPro" id="IPR023091">
    <property type="entry name" value="MetalPrtase_cat_dom_sf_prd"/>
</dbReference>
<evidence type="ECO:0000256" key="7">
    <source>
        <dbReference type="ARBA" id="ARBA00022801"/>
    </source>
</evidence>
<keyword evidence="7 9" id="KW-0378">Hydrolase</keyword>
<evidence type="ECO:0000256" key="5">
    <source>
        <dbReference type="ARBA" id="ARBA00022723"/>
    </source>
</evidence>
<dbReference type="PATRIC" id="fig|1702221.3.peg.1051"/>
<evidence type="ECO:0000256" key="2">
    <source>
        <dbReference type="ARBA" id="ARBA00022517"/>
    </source>
</evidence>
<dbReference type="SUPFAM" id="SSF55486">
    <property type="entry name" value="Metalloproteases ('zincins'), catalytic domain"/>
    <property type="match status" value="1"/>
</dbReference>
<feature type="binding site" evidence="9">
    <location>
        <position position="130"/>
    </location>
    <ligand>
        <name>Zn(2+)</name>
        <dbReference type="ChEBI" id="CHEBI:29105"/>
        <note>catalytic</note>
    </ligand>
</feature>
<gene>
    <name evidence="9" type="primary">ybeY</name>
    <name evidence="10" type="ORF">AALO17_10900</name>
</gene>
<dbReference type="STRING" id="1702221.AALO17_10900"/>
<dbReference type="PANTHER" id="PTHR46986:SF1">
    <property type="entry name" value="ENDORIBONUCLEASE YBEY, CHLOROPLASTIC"/>
    <property type="match status" value="1"/>
</dbReference>
<dbReference type="EC" id="3.1.-.-" evidence="9"/>
<evidence type="ECO:0000256" key="4">
    <source>
        <dbReference type="ARBA" id="ARBA00022722"/>
    </source>
</evidence>
<proteinExistence type="inferred from homology"/>
<dbReference type="AlphaFoldDB" id="A0A140DU97"/>
<dbReference type="InterPro" id="IPR020549">
    <property type="entry name" value="YbeY_CS"/>
</dbReference>
<dbReference type="GO" id="GO:0005737">
    <property type="term" value="C:cytoplasm"/>
    <property type="evidence" value="ECO:0007669"/>
    <property type="project" value="UniProtKB-SubCell"/>
</dbReference>
<comment type="similarity">
    <text evidence="1 9">Belongs to the endoribonuclease YbeY family.</text>
</comment>
<accession>A0A140DU97</accession>
<dbReference type="GO" id="GO:0004521">
    <property type="term" value="F:RNA endonuclease activity"/>
    <property type="evidence" value="ECO:0007669"/>
    <property type="project" value="UniProtKB-UniRule"/>
</dbReference>
<dbReference type="Gene3D" id="3.40.390.30">
    <property type="entry name" value="Metalloproteases ('zincins'), catalytic domain"/>
    <property type="match status" value="1"/>
</dbReference>
<dbReference type="InterPro" id="IPR002036">
    <property type="entry name" value="YbeY"/>
</dbReference>
<keyword evidence="8 9" id="KW-0862">Zinc</keyword>
<evidence type="ECO:0000256" key="8">
    <source>
        <dbReference type="ARBA" id="ARBA00022833"/>
    </source>
</evidence>
<dbReference type="GO" id="GO:0004222">
    <property type="term" value="F:metalloendopeptidase activity"/>
    <property type="evidence" value="ECO:0007669"/>
    <property type="project" value="InterPro"/>
</dbReference>
<evidence type="ECO:0000256" key="1">
    <source>
        <dbReference type="ARBA" id="ARBA00010875"/>
    </source>
</evidence>
<comment type="subcellular location">
    <subcellularLocation>
        <location evidence="9">Cytoplasm</location>
    </subcellularLocation>
</comment>
<feature type="binding site" evidence="9">
    <location>
        <position position="134"/>
    </location>
    <ligand>
        <name>Zn(2+)</name>
        <dbReference type="ChEBI" id="CHEBI:29105"/>
        <note>catalytic</note>
    </ligand>
</feature>
<comment type="cofactor">
    <cofactor evidence="9">
        <name>Zn(2+)</name>
        <dbReference type="ChEBI" id="CHEBI:29105"/>
    </cofactor>
    <text evidence="9">Binds 1 zinc ion.</text>
</comment>
<dbReference type="PANTHER" id="PTHR46986">
    <property type="entry name" value="ENDORIBONUCLEASE YBEY, CHLOROPLASTIC"/>
    <property type="match status" value="1"/>
</dbReference>
<keyword evidence="11" id="KW-1185">Reference proteome</keyword>
<dbReference type="GO" id="GO:0006364">
    <property type="term" value="P:rRNA processing"/>
    <property type="evidence" value="ECO:0007669"/>
    <property type="project" value="UniProtKB-UniRule"/>
</dbReference>
<keyword evidence="2 9" id="KW-0690">Ribosome biogenesis</keyword>
<sequence length="163" mass="18344">MPLPADGDYNVSMEMIYTDQSETGFLDQYLPLYEAIAEKTAATLALAEEYQLGVVAITPDQIHLINRDYRNVDRPTDVISFALQDDPDGFRIPGEPVELGDIFINVEAVKNQARDYGHSEKREAGFLFCHGLLHLLGYDHMKPEDESVMFGLQKEILHGLADQ</sequence>
<dbReference type="RefSeq" id="WP_300903794.1">
    <property type="nucleotide sequence ID" value="NZ_CAOPMF010000129.1"/>
</dbReference>
<evidence type="ECO:0000256" key="6">
    <source>
        <dbReference type="ARBA" id="ARBA00022759"/>
    </source>
</evidence>
<dbReference type="NCBIfam" id="TIGR00043">
    <property type="entry name" value="rRNA maturation RNase YbeY"/>
    <property type="match status" value="1"/>
</dbReference>
<evidence type="ECO:0000256" key="3">
    <source>
        <dbReference type="ARBA" id="ARBA00022552"/>
    </source>
</evidence>
<feature type="binding site" evidence="9">
    <location>
        <position position="140"/>
    </location>
    <ligand>
        <name>Zn(2+)</name>
        <dbReference type="ChEBI" id="CHEBI:29105"/>
        <note>catalytic</note>
    </ligand>
</feature>
<dbReference type="Proteomes" id="UP000069771">
    <property type="component" value="Chromosome"/>
</dbReference>
<dbReference type="Pfam" id="PF02130">
    <property type="entry name" value="YbeY"/>
    <property type="match status" value="1"/>
</dbReference>